<proteinExistence type="predicted"/>
<dbReference type="InterPro" id="IPR052343">
    <property type="entry name" value="Retrotransposon-Effector_Assoc"/>
</dbReference>
<dbReference type="PANTHER" id="PTHR46890:SF50">
    <property type="entry name" value="RNA-DIRECTED DNA POLYMERASE, EUKARYOTA, REVERSE TRANSCRIPTASE ZINC-BINDING DOMAIN PROTEIN-RELATED"/>
    <property type="match status" value="1"/>
</dbReference>
<gene>
    <name evidence="2" type="ORF">Dsin_023004</name>
</gene>
<accession>A0AAE0A3K4</accession>
<dbReference type="EMBL" id="JANJYJ010000007">
    <property type="protein sequence ID" value="KAK3199589.1"/>
    <property type="molecule type" value="Genomic_DNA"/>
</dbReference>
<feature type="region of interest" description="Disordered" evidence="1">
    <location>
        <begin position="415"/>
        <end position="461"/>
    </location>
</feature>
<comment type="caution">
    <text evidence="2">The sequence shown here is derived from an EMBL/GenBank/DDBJ whole genome shotgun (WGS) entry which is preliminary data.</text>
</comment>
<feature type="compositionally biased region" description="Basic and acidic residues" evidence="1">
    <location>
        <begin position="191"/>
        <end position="218"/>
    </location>
</feature>
<name>A0AAE0A3K4_9ROSI</name>
<evidence type="ECO:0008006" key="4">
    <source>
        <dbReference type="Google" id="ProtNLM"/>
    </source>
</evidence>
<evidence type="ECO:0000256" key="1">
    <source>
        <dbReference type="SAM" id="MobiDB-lite"/>
    </source>
</evidence>
<keyword evidence="3" id="KW-1185">Reference proteome</keyword>
<evidence type="ECO:0000313" key="2">
    <source>
        <dbReference type="EMBL" id="KAK3199589.1"/>
    </source>
</evidence>
<feature type="compositionally biased region" description="Basic residues" evidence="1">
    <location>
        <begin position="420"/>
        <end position="439"/>
    </location>
</feature>
<dbReference type="PANTHER" id="PTHR46890">
    <property type="entry name" value="NON-LTR RETROLELEMENT REVERSE TRANSCRIPTASE-LIKE PROTEIN-RELATED"/>
    <property type="match status" value="1"/>
</dbReference>
<evidence type="ECO:0000313" key="3">
    <source>
        <dbReference type="Proteomes" id="UP001281410"/>
    </source>
</evidence>
<feature type="region of interest" description="Disordered" evidence="1">
    <location>
        <begin position="190"/>
        <end position="235"/>
    </location>
</feature>
<protein>
    <recommendedName>
        <fullName evidence="4">Reverse transcriptase domain-containing protein</fullName>
    </recommendedName>
</protein>
<dbReference type="Proteomes" id="UP001281410">
    <property type="component" value="Unassembled WGS sequence"/>
</dbReference>
<sequence>MHVYGWPILEQVASAGWNGRNQSHDRQRRSLMDGFNSDYKDKRLNQHRTFRDVLGGDSGKPAQQVESLNEKPLTMVLSYDRIEGEWLNICAVGVLKSFSSVSTVTAKLIRYFCSNFHQRSSGEGSFLVKLKEDNGPDNWLWVESHLGSKKYAWPGLLNLMSDKEGFMAQEDGVGETSFFDVIAVKRVRSKKQNDGDRQRRSISRNDSRDKEEVDDNHRPINLKSDNQSPTLGLVKGRKEKGNDIWVYVPKSRLALHQMLGGKLVLDKPQRQHRRLESNSYESSSSSEEAFKWAGECSLKADKENGRSINKWVSTSKLISQGERCWTGPKDPGYGSSLDSHMLAHLQELEAAFVRANSVMGLERQTWELVQPTTDIQSVSIERLSGDLNELLEAGEIAEPDYQHGKTHTDIEEDVDDRSHFTRPKTRKNKKSCHSSKKHGMVTTNSKSRGGASVELSEEEEPGTPEWLDIVVTDQRKDSDRKRQFFWNLEVKVAKVIEKGVSLGATLGFDFHGKENEIVEVLQSREKEDDDSLKEIRTLSGFKLKEGDKHTKRFHNHRKRSNHIGDISFEGKNLKDPLQVKAGVCNFFKSHFQNVTWTRPSIVGLNLKRFSDDEREVLEEDFSTEEVRSALCNCNGNKAPGPDGLNLHFIKSNWEVIREDFMEFLKEFHRDRSIVKDLNMPFIALISKVGKPETIRDFRLISLIGSMYKILAKVLANRLKKVMNSVIGEFQMSFVSSRQILDSYVVADEIINKWKGDKMGSSIETELW</sequence>
<organism evidence="2 3">
    <name type="scientific">Dipteronia sinensis</name>
    <dbReference type="NCBI Taxonomy" id="43782"/>
    <lineage>
        <taxon>Eukaryota</taxon>
        <taxon>Viridiplantae</taxon>
        <taxon>Streptophyta</taxon>
        <taxon>Embryophyta</taxon>
        <taxon>Tracheophyta</taxon>
        <taxon>Spermatophyta</taxon>
        <taxon>Magnoliopsida</taxon>
        <taxon>eudicotyledons</taxon>
        <taxon>Gunneridae</taxon>
        <taxon>Pentapetalae</taxon>
        <taxon>rosids</taxon>
        <taxon>malvids</taxon>
        <taxon>Sapindales</taxon>
        <taxon>Sapindaceae</taxon>
        <taxon>Hippocastanoideae</taxon>
        <taxon>Acereae</taxon>
        <taxon>Dipteronia</taxon>
    </lineage>
</organism>
<dbReference type="AlphaFoldDB" id="A0AAE0A3K4"/>
<reference evidence="2" key="1">
    <citation type="journal article" date="2023" name="Plant J.">
        <title>Genome sequences and population genomics provide insights into the demographic history, inbreeding, and mutation load of two 'living fossil' tree species of Dipteronia.</title>
        <authorList>
            <person name="Feng Y."/>
            <person name="Comes H.P."/>
            <person name="Chen J."/>
            <person name="Zhu S."/>
            <person name="Lu R."/>
            <person name="Zhang X."/>
            <person name="Li P."/>
            <person name="Qiu J."/>
            <person name="Olsen K.M."/>
            <person name="Qiu Y."/>
        </authorList>
    </citation>
    <scope>NUCLEOTIDE SEQUENCE</scope>
    <source>
        <strain evidence="2">NBL</strain>
    </source>
</reference>